<dbReference type="EMBL" id="BPLR01021328">
    <property type="protein sequence ID" value="GIX88518.1"/>
    <property type="molecule type" value="Genomic_DNA"/>
</dbReference>
<comment type="caution">
    <text evidence="1">The sequence shown here is derived from an EMBL/GenBank/DDBJ whole genome shotgun (WGS) entry which is preliminary data.</text>
</comment>
<protein>
    <submittedName>
        <fullName evidence="1">Uncharacterized protein</fullName>
    </submittedName>
</protein>
<dbReference type="Proteomes" id="UP001054945">
    <property type="component" value="Unassembled WGS sequence"/>
</dbReference>
<organism evidence="1 2">
    <name type="scientific">Caerostris extrusa</name>
    <name type="common">Bark spider</name>
    <name type="synonym">Caerostris bankana</name>
    <dbReference type="NCBI Taxonomy" id="172846"/>
    <lineage>
        <taxon>Eukaryota</taxon>
        <taxon>Metazoa</taxon>
        <taxon>Ecdysozoa</taxon>
        <taxon>Arthropoda</taxon>
        <taxon>Chelicerata</taxon>
        <taxon>Arachnida</taxon>
        <taxon>Araneae</taxon>
        <taxon>Araneomorphae</taxon>
        <taxon>Entelegynae</taxon>
        <taxon>Araneoidea</taxon>
        <taxon>Araneidae</taxon>
        <taxon>Caerostris</taxon>
    </lineage>
</organism>
<proteinExistence type="predicted"/>
<name>A0AAV4NXM9_CAEEX</name>
<keyword evidence="2" id="KW-1185">Reference proteome</keyword>
<evidence type="ECO:0000313" key="1">
    <source>
        <dbReference type="EMBL" id="GIX88518.1"/>
    </source>
</evidence>
<sequence>MGAITISKSSKEETSSLYAEWESMSAMILILPGIFCTFRLKICNSSAYFESRPVGDLALKALSNIGNRMQQLLYLPRRSTNFFRAETTFRASISLDE</sequence>
<dbReference type="AlphaFoldDB" id="A0AAV4NXM9"/>
<gene>
    <name evidence="1" type="ORF">CEXT_219911</name>
</gene>
<accession>A0AAV4NXM9</accession>
<evidence type="ECO:0000313" key="2">
    <source>
        <dbReference type="Proteomes" id="UP001054945"/>
    </source>
</evidence>
<reference evidence="1 2" key="1">
    <citation type="submission" date="2021-06" db="EMBL/GenBank/DDBJ databases">
        <title>Caerostris extrusa draft genome.</title>
        <authorList>
            <person name="Kono N."/>
            <person name="Arakawa K."/>
        </authorList>
    </citation>
    <scope>NUCLEOTIDE SEQUENCE [LARGE SCALE GENOMIC DNA]</scope>
</reference>